<keyword evidence="3" id="KW-1185">Reference proteome</keyword>
<comment type="caution">
    <text evidence="2">The sequence shown here is derived from an EMBL/GenBank/DDBJ whole genome shotgun (WGS) entry which is preliminary data.</text>
</comment>
<protein>
    <submittedName>
        <fullName evidence="2">Uncharacterized protein</fullName>
    </submittedName>
</protein>
<dbReference type="Proteomes" id="UP001282474">
    <property type="component" value="Unassembled WGS sequence"/>
</dbReference>
<evidence type="ECO:0000256" key="1">
    <source>
        <dbReference type="SAM" id="MobiDB-lite"/>
    </source>
</evidence>
<proteinExistence type="predicted"/>
<sequence length="115" mass="12397">MTPPPPQAPRRPDGAAVAAASRAHEAAVRAAREEGASIRLPVGQLAYDIRRERRGVVMDHLDGFVWLRPEGGGTEWTARPDEVEQAASIPDGELPEGVLSARVAVANSRSRRELL</sequence>
<reference evidence="2 3" key="1">
    <citation type="journal article" date="2023" name="Microb. Genom.">
        <title>Mesoterricola silvestris gen. nov., sp. nov., Mesoterricola sediminis sp. nov., Geothrix oryzae sp. nov., Geothrix edaphica sp. nov., Geothrix rubra sp. nov., and Geothrix limicola sp. nov., six novel members of Acidobacteriota isolated from soils.</title>
        <authorList>
            <person name="Weisberg A.J."/>
            <person name="Pearce E."/>
            <person name="Kramer C.G."/>
            <person name="Chang J.H."/>
            <person name="Clarke C.R."/>
        </authorList>
    </citation>
    <scope>NUCLEOTIDE SEQUENCE [LARGE SCALE GENOMIC DNA]</scope>
    <source>
        <strain evidence="2 3">NE20-4-1</strain>
    </source>
</reference>
<dbReference type="EMBL" id="JARAWJ010000003">
    <property type="protein sequence ID" value="MDX3036454.1"/>
    <property type="molecule type" value="Genomic_DNA"/>
</dbReference>
<name>A0ABU4MJ34_9ACTN</name>
<evidence type="ECO:0000313" key="3">
    <source>
        <dbReference type="Proteomes" id="UP001282474"/>
    </source>
</evidence>
<organism evidence="2 3">
    <name type="scientific">Streptomyces caniscabiei</name>
    <dbReference type="NCBI Taxonomy" id="2746961"/>
    <lineage>
        <taxon>Bacteria</taxon>
        <taxon>Bacillati</taxon>
        <taxon>Actinomycetota</taxon>
        <taxon>Actinomycetes</taxon>
        <taxon>Kitasatosporales</taxon>
        <taxon>Streptomycetaceae</taxon>
        <taxon>Streptomyces</taxon>
    </lineage>
</organism>
<feature type="region of interest" description="Disordered" evidence="1">
    <location>
        <begin position="1"/>
        <end position="22"/>
    </location>
</feature>
<gene>
    <name evidence="2" type="ORF">PV383_04615</name>
</gene>
<evidence type="ECO:0000313" key="2">
    <source>
        <dbReference type="EMBL" id="MDX3036454.1"/>
    </source>
</evidence>
<dbReference type="RefSeq" id="WP_196789440.1">
    <property type="nucleotide sequence ID" value="NZ_JABXWF010000009.1"/>
</dbReference>
<accession>A0ABU4MJ34</accession>